<evidence type="ECO:0000313" key="7">
    <source>
        <dbReference type="EMBL" id="KAJ7959564.1"/>
    </source>
</evidence>
<keyword evidence="8" id="KW-1185">Reference proteome</keyword>
<keyword evidence="5 6" id="KW-0472">Membrane</keyword>
<dbReference type="Gene3D" id="1.20.1250.20">
    <property type="entry name" value="MFS general substrate transporter like domains"/>
    <property type="match status" value="1"/>
</dbReference>
<dbReference type="InterPro" id="IPR000109">
    <property type="entry name" value="POT_fam"/>
</dbReference>
<evidence type="ECO:0000256" key="6">
    <source>
        <dbReference type="SAM" id="Phobius"/>
    </source>
</evidence>
<comment type="subcellular location">
    <subcellularLocation>
        <location evidence="1">Membrane</location>
        <topology evidence="1">Multi-pass membrane protein</topology>
    </subcellularLocation>
</comment>
<feature type="transmembrane region" description="Helical" evidence="6">
    <location>
        <begin position="69"/>
        <end position="91"/>
    </location>
</feature>
<evidence type="ECO:0000256" key="2">
    <source>
        <dbReference type="ARBA" id="ARBA00005982"/>
    </source>
</evidence>
<feature type="transmembrane region" description="Helical" evidence="6">
    <location>
        <begin position="97"/>
        <end position="117"/>
    </location>
</feature>
<name>A0AAD7PLW6_QUISA</name>
<reference evidence="7" key="1">
    <citation type="journal article" date="2023" name="Science">
        <title>Elucidation of the pathway for biosynthesis of saponin adjuvants from the soapbark tree.</title>
        <authorList>
            <person name="Reed J."/>
            <person name="Orme A."/>
            <person name="El-Demerdash A."/>
            <person name="Owen C."/>
            <person name="Martin L.B.B."/>
            <person name="Misra R.C."/>
            <person name="Kikuchi S."/>
            <person name="Rejzek M."/>
            <person name="Martin A.C."/>
            <person name="Harkess A."/>
            <person name="Leebens-Mack J."/>
            <person name="Louveau T."/>
            <person name="Stephenson M.J."/>
            <person name="Osbourn A."/>
        </authorList>
    </citation>
    <scope>NUCLEOTIDE SEQUENCE</scope>
    <source>
        <strain evidence="7">S10</strain>
    </source>
</reference>
<organism evidence="7 8">
    <name type="scientific">Quillaja saponaria</name>
    <name type="common">Soap bark tree</name>
    <dbReference type="NCBI Taxonomy" id="32244"/>
    <lineage>
        <taxon>Eukaryota</taxon>
        <taxon>Viridiplantae</taxon>
        <taxon>Streptophyta</taxon>
        <taxon>Embryophyta</taxon>
        <taxon>Tracheophyta</taxon>
        <taxon>Spermatophyta</taxon>
        <taxon>Magnoliopsida</taxon>
        <taxon>eudicotyledons</taxon>
        <taxon>Gunneridae</taxon>
        <taxon>Pentapetalae</taxon>
        <taxon>rosids</taxon>
        <taxon>fabids</taxon>
        <taxon>Fabales</taxon>
        <taxon>Quillajaceae</taxon>
        <taxon>Quillaja</taxon>
    </lineage>
</organism>
<evidence type="ECO:0000256" key="4">
    <source>
        <dbReference type="ARBA" id="ARBA00022989"/>
    </source>
</evidence>
<dbReference type="KEGG" id="qsa:O6P43_020125"/>
<evidence type="ECO:0000256" key="5">
    <source>
        <dbReference type="ARBA" id="ARBA00023136"/>
    </source>
</evidence>
<dbReference type="Pfam" id="PF00854">
    <property type="entry name" value="PTR2"/>
    <property type="match status" value="1"/>
</dbReference>
<dbReference type="PANTHER" id="PTHR11654">
    <property type="entry name" value="OLIGOPEPTIDE TRANSPORTER-RELATED"/>
    <property type="match status" value="1"/>
</dbReference>
<comment type="caution">
    <text evidence="7">The sequence shown here is derived from an EMBL/GenBank/DDBJ whole genome shotgun (WGS) entry which is preliminary data.</text>
</comment>
<protein>
    <submittedName>
        <fullName evidence="7">Protein NRT1/ PTR FAMILY 5.2-like</fullName>
    </submittedName>
</protein>
<proteinExistence type="inferred from homology"/>
<dbReference type="Proteomes" id="UP001163823">
    <property type="component" value="Chromosome 8"/>
</dbReference>
<dbReference type="EMBL" id="JARAOO010000008">
    <property type="protein sequence ID" value="KAJ7959564.1"/>
    <property type="molecule type" value="Genomic_DNA"/>
</dbReference>
<evidence type="ECO:0000256" key="3">
    <source>
        <dbReference type="ARBA" id="ARBA00022692"/>
    </source>
</evidence>
<accession>A0AAD7PLW6</accession>
<dbReference type="SUPFAM" id="SSF103473">
    <property type="entry name" value="MFS general substrate transporter"/>
    <property type="match status" value="1"/>
</dbReference>
<gene>
    <name evidence="7" type="ORF">O6P43_020125</name>
</gene>
<evidence type="ECO:0000313" key="8">
    <source>
        <dbReference type="Proteomes" id="UP001163823"/>
    </source>
</evidence>
<keyword evidence="3 6" id="KW-0812">Transmembrane</keyword>
<keyword evidence="4 6" id="KW-1133">Transmembrane helix</keyword>
<dbReference type="GO" id="GO:0022857">
    <property type="term" value="F:transmembrane transporter activity"/>
    <property type="evidence" value="ECO:0007669"/>
    <property type="project" value="InterPro"/>
</dbReference>
<dbReference type="AlphaFoldDB" id="A0AAD7PLW6"/>
<evidence type="ECO:0000256" key="1">
    <source>
        <dbReference type="ARBA" id="ARBA00004141"/>
    </source>
</evidence>
<comment type="similarity">
    <text evidence="2">Belongs to the major facilitator superfamily. Proton-dependent oligopeptide transporter (POT/PTR) (TC 2.A.17) family.</text>
</comment>
<dbReference type="GO" id="GO:0016020">
    <property type="term" value="C:membrane"/>
    <property type="evidence" value="ECO:0007669"/>
    <property type="project" value="UniProtKB-SubCell"/>
</dbReference>
<dbReference type="InterPro" id="IPR036259">
    <property type="entry name" value="MFS_trans_sf"/>
</dbReference>
<sequence>MEDKGYTQDGTVDFRGQPVLASKTGKWKARAFLVAIATGAGGAKPNASTFGGDQFDDFNPHEKGLKVSFFNWWAFSTFLGDLVATLGIVYVQENLGWGLAYGISTLGLVLALLAFYLRTPVYRHKVKKTESPARDLIRVPVLAFRNRKLQLLDDSSQLHEFDMKHYISLRKRQIRHSPIFIGEIYHYLNCCLQQ</sequence>